<keyword evidence="2" id="KW-1185">Reference proteome</keyword>
<evidence type="ECO:0000313" key="2">
    <source>
        <dbReference type="Proteomes" id="UP000572680"/>
    </source>
</evidence>
<dbReference type="EMBL" id="JACJIA010000009">
    <property type="protein sequence ID" value="MBA8954476.1"/>
    <property type="molecule type" value="Genomic_DNA"/>
</dbReference>
<dbReference type="RefSeq" id="WP_182846546.1">
    <property type="nucleotide sequence ID" value="NZ_BAAALP010000021.1"/>
</dbReference>
<accession>A0A7W3QPD2</accession>
<name>A0A7W3QPD2_ACTNM</name>
<gene>
    <name evidence="1" type="ORF">HNR61_006133</name>
</gene>
<comment type="caution">
    <text evidence="1">The sequence shown here is derived from an EMBL/GenBank/DDBJ whole genome shotgun (WGS) entry which is preliminary data.</text>
</comment>
<sequence length="67" mass="7633">MRGNRVVLTQTPDDIYVCRGESGRVLASFYAENDGWWTVFLPNGTTRRLYEPSGDEREVARRLLSGP</sequence>
<organism evidence="1 2">
    <name type="scientific">Actinomadura namibiensis</name>
    <dbReference type="NCBI Taxonomy" id="182080"/>
    <lineage>
        <taxon>Bacteria</taxon>
        <taxon>Bacillati</taxon>
        <taxon>Actinomycetota</taxon>
        <taxon>Actinomycetes</taxon>
        <taxon>Streptosporangiales</taxon>
        <taxon>Thermomonosporaceae</taxon>
        <taxon>Actinomadura</taxon>
    </lineage>
</organism>
<dbReference type="AlphaFoldDB" id="A0A7W3QPD2"/>
<protein>
    <submittedName>
        <fullName evidence="1">Uncharacterized protein</fullName>
    </submittedName>
</protein>
<evidence type="ECO:0000313" key="1">
    <source>
        <dbReference type="EMBL" id="MBA8954476.1"/>
    </source>
</evidence>
<dbReference type="Proteomes" id="UP000572680">
    <property type="component" value="Unassembled WGS sequence"/>
</dbReference>
<reference evidence="1 2" key="1">
    <citation type="submission" date="2020-08" db="EMBL/GenBank/DDBJ databases">
        <title>Genomic Encyclopedia of Type Strains, Phase IV (KMG-IV): sequencing the most valuable type-strain genomes for metagenomic binning, comparative biology and taxonomic classification.</title>
        <authorList>
            <person name="Goeker M."/>
        </authorList>
    </citation>
    <scope>NUCLEOTIDE SEQUENCE [LARGE SCALE GENOMIC DNA]</scope>
    <source>
        <strain evidence="1 2">DSM 44197</strain>
    </source>
</reference>
<proteinExistence type="predicted"/>